<gene>
    <name evidence="1" type="ORF">PENSUB_356</name>
</gene>
<protein>
    <submittedName>
        <fullName evidence="1">Uncharacterized protein</fullName>
    </submittedName>
</protein>
<dbReference type="Proteomes" id="UP000186955">
    <property type="component" value="Unassembled WGS sequence"/>
</dbReference>
<dbReference type="AlphaFoldDB" id="A0A1Q5UNB3"/>
<dbReference type="EMBL" id="MNBE01000121">
    <property type="protein sequence ID" value="OKP13949.1"/>
    <property type="molecule type" value="Genomic_DNA"/>
</dbReference>
<sequence length="87" mass="9191">MAETGVDYLQSRHLKVLGGILASESGNDAGSGGLASLSAETTRLLDILAGDHFKSQRHDAFGGAGSIVLGCSRFREIYKSEHVARDD</sequence>
<comment type="caution">
    <text evidence="1">The sequence shown here is derived from an EMBL/GenBank/DDBJ whole genome shotgun (WGS) entry which is preliminary data.</text>
</comment>
<name>A0A1Q5UNB3_9EURO</name>
<organism evidence="1 2">
    <name type="scientific">Penicillium subrubescens</name>
    <dbReference type="NCBI Taxonomy" id="1316194"/>
    <lineage>
        <taxon>Eukaryota</taxon>
        <taxon>Fungi</taxon>
        <taxon>Dikarya</taxon>
        <taxon>Ascomycota</taxon>
        <taxon>Pezizomycotina</taxon>
        <taxon>Eurotiomycetes</taxon>
        <taxon>Eurotiomycetidae</taxon>
        <taxon>Eurotiales</taxon>
        <taxon>Aspergillaceae</taxon>
        <taxon>Penicillium</taxon>
    </lineage>
</organism>
<accession>A0A1Q5UNB3</accession>
<reference evidence="1 2" key="1">
    <citation type="submission" date="2016-10" db="EMBL/GenBank/DDBJ databases">
        <title>Genome sequence of the ascomycete fungus Penicillium subrubescens.</title>
        <authorList>
            <person name="De Vries R.P."/>
            <person name="Peng M."/>
            <person name="Dilokpimol A."/>
            <person name="Hilden K."/>
            <person name="Makela M.R."/>
            <person name="Grigoriev I."/>
            <person name="Riley R."/>
            <person name="Granchi Z."/>
        </authorList>
    </citation>
    <scope>NUCLEOTIDE SEQUENCE [LARGE SCALE GENOMIC DNA]</scope>
    <source>
        <strain evidence="1 2">CBS 132785</strain>
    </source>
</reference>
<evidence type="ECO:0000313" key="1">
    <source>
        <dbReference type="EMBL" id="OKP13949.1"/>
    </source>
</evidence>
<keyword evidence="2" id="KW-1185">Reference proteome</keyword>
<evidence type="ECO:0000313" key="2">
    <source>
        <dbReference type="Proteomes" id="UP000186955"/>
    </source>
</evidence>
<proteinExistence type="predicted"/>